<organism evidence="2 3">
    <name type="scientific">Cystoisospora suis</name>
    <dbReference type="NCBI Taxonomy" id="483139"/>
    <lineage>
        <taxon>Eukaryota</taxon>
        <taxon>Sar</taxon>
        <taxon>Alveolata</taxon>
        <taxon>Apicomplexa</taxon>
        <taxon>Conoidasida</taxon>
        <taxon>Coccidia</taxon>
        <taxon>Eucoccidiorida</taxon>
        <taxon>Eimeriorina</taxon>
        <taxon>Sarcocystidae</taxon>
        <taxon>Cystoisospora</taxon>
    </lineage>
</organism>
<dbReference type="AlphaFoldDB" id="A0A2C6LAL6"/>
<proteinExistence type="predicted"/>
<dbReference type="VEuPathDB" id="ToxoDB:CSUI_001987"/>
<reference evidence="2 3" key="1">
    <citation type="journal article" date="2017" name="Int. J. Parasitol.">
        <title>The genome of the protozoan parasite Cystoisospora suis and a reverse vaccinology approach to identify vaccine candidates.</title>
        <authorList>
            <person name="Palmieri N."/>
            <person name="Shrestha A."/>
            <person name="Ruttkowski B."/>
            <person name="Beck T."/>
            <person name="Vogl C."/>
            <person name="Tomley F."/>
            <person name="Blake D.P."/>
            <person name="Joachim A."/>
        </authorList>
    </citation>
    <scope>NUCLEOTIDE SEQUENCE [LARGE SCALE GENOMIC DNA]</scope>
    <source>
        <strain evidence="2 3">Wien I</strain>
    </source>
</reference>
<keyword evidence="3" id="KW-1185">Reference proteome</keyword>
<protein>
    <submittedName>
        <fullName evidence="2">Uncharacterized protein</fullName>
    </submittedName>
</protein>
<evidence type="ECO:0000313" key="2">
    <source>
        <dbReference type="EMBL" id="PHJ24162.1"/>
    </source>
</evidence>
<dbReference type="EMBL" id="MIGC01000822">
    <property type="protein sequence ID" value="PHJ24162.1"/>
    <property type="molecule type" value="Genomic_DNA"/>
</dbReference>
<comment type="caution">
    <text evidence="2">The sequence shown here is derived from an EMBL/GenBank/DDBJ whole genome shotgun (WGS) entry which is preliminary data.</text>
</comment>
<feature type="non-terminal residue" evidence="2">
    <location>
        <position position="1"/>
    </location>
</feature>
<name>A0A2C6LAL6_9APIC</name>
<feature type="compositionally biased region" description="Basic and acidic residues" evidence="1">
    <location>
        <begin position="9"/>
        <end position="23"/>
    </location>
</feature>
<evidence type="ECO:0000256" key="1">
    <source>
        <dbReference type="SAM" id="MobiDB-lite"/>
    </source>
</evidence>
<accession>A0A2C6LAL6</accession>
<sequence>GGVKKKSRKLNERKELVISRKRT</sequence>
<gene>
    <name evidence="2" type="ORF">CSUI_001987</name>
</gene>
<dbReference type="Proteomes" id="UP000221165">
    <property type="component" value="Unassembled WGS sequence"/>
</dbReference>
<feature type="region of interest" description="Disordered" evidence="1">
    <location>
        <begin position="1"/>
        <end position="23"/>
    </location>
</feature>
<evidence type="ECO:0000313" key="3">
    <source>
        <dbReference type="Proteomes" id="UP000221165"/>
    </source>
</evidence>